<evidence type="ECO:0000256" key="3">
    <source>
        <dbReference type="ARBA" id="ARBA00022679"/>
    </source>
</evidence>
<feature type="domain" description="Thiolase C-terminal" evidence="8">
    <location>
        <begin position="268"/>
        <end position="389"/>
    </location>
</feature>
<sequence length="392" mass="41345">MREAVIIAMGRSAVGKAPKGVFKNTRPESIASQVITGMLDKEDSEIKNQIEEVIFGCAFPEAEQGLNVARNISLLSDITNEASAQTVNRFCASGLQAIATGANSIKCGENSVVLAGGIESMSVVPMGGNLSLGHPELIEKEPGAYVSMGITAENVAKRYGISREEQDEFSYNSHIKALKAQQAGKFERQIIPVYADSVEVIDGKPQKVSRLITQDQGIRPTISVEALGKLRPVFKAGGSVTAGNASQMSDGSGVVLLMEKEEALEKGLKPLAKFVGFATSGVDPNYMGLGPIPAIKKVLKQTNLEVSDIDLFELNEAFASQALACIDELGLDKDKVNVNGGAIALGHPLGATGGILTVKLLDEMLENNLKYGCVSMCIGGGMGAAAIFETIR</sequence>
<dbReference type="NCBIfam" id="TIGR01930">
    <property type="entry name" value="AcCoA-C-Actrans"/>
    <property type="match status" value="1"/>
</dbReference>
<name>A0A430AP32_9ENTE</name>
<dbReference type="PROSITE" id="PS00737">
    <property type="entry name" value="THIOLASE_2"/>
    <property type="match status" value="1"/>
</dbReference>
<gene>
    <name evidence="9" type="ORF">CBF28_14555</name>
</gene>
<keyword evidence="3 6" id="KW-0808">Transferase</keyword>
<dbReference type="FunFam" id="3.40.47.10:FF:000010">
    <property type="entry name" value="Acetyl-CoA acetyltransferase (Thiolase)"/>
    <property type="match status" value="1"/>
</dbReference>
<accession>A0A430AP32</accession>
<comment type="pathway">
    <text evidence="1">Lipid metabolism.</text>
</comment>
<dbReference type="InterPro" id="IPR020617">
    <property type="entry name" value="Thiolase_C"/>
</dbReference>
<evidence type="ECO:0000256" key="6">
    <source>
        <dbReference type="RuleBase" id="RU003557"/>
    </source>
</evidence>
<dbReference type="GeneID" id="95581559"/>
<dbReference type="AlphaFoldDB" id="A0A430AP32"/>
<dbReference type="PROSITE" id="PS00098">
    <property type="entry name" value="THIOLASE_1"/>
    <property type="match status" value="1"/>
</dbReference>
<proteinExistence type="inferred from homology"/>
<comment type="caution">
    <text evidence="9">The sequence shown here is derived from an EMBL/GenBank/DDBJ whole genome shotgun (WGS) entry which is preliminary data.</text>
</comment>
<dbReference type="GO" id="GO:0003988">
    <property type="term" value="F:acetyl-CoA C-acyltransferase activity"/>
    <property type="evidence" value="ECO:0007669"/>
    <property type="project" value="UniProtKB-ARBA"/>
</dbReference>
<dbReference type="InterPro" id="IPR020616">
    <property type="entry name" value="Thiolase_N"/>
</dbReference>
<dbReference type="InterPro" id="IPR002155">
    <property type="entry name" value="Thiolase"/>
</dbReference>
<evidence type="ECO:0000259" key="7">
    <source>
        <dbReference type="Pfam" id="PF00108"/>
    </source>
</evidence>
<dbReference type="OrthoDB" id="9764892at2"/>
<dbReference type="GO" id="GO:0005737">
    <property type="term" value="C:cytoplasm"/>
    <property type="evidence" value="ECO:0007669"/>
    <property type="project" value="UniProtKB-ARBA"/>
</dbReference>
<dbReference type="InterPro" id="IPR020613">
    <property type="entry name" value="Thiolase_CS"/>
</dbReference>
<evidence type="ECO:0000256" key="5">
    <source>
        <dbReference type="PIRSR" id="PIRSR000429-1"/>
    </source>
</evidence>
<reference evidence="9 10" key="1">
    <citation type="submission" date="2017-05" db="EMBL/GenBank/DDBJ databases">
        <title>Vagococcus spp. assemblies.</title>
        <authorList>
            <person name="Gulvik C.A."/>
        </authorList>
    </citation>
    <scope>NUCLEOTIDE SEQUENCE [LARGE SCALE GENOMIC DNA]</scope>
    <source>
        <strain evidence="9 10">SS1714</strain>
    </source>
</reference>
<evidence type="ECO:0000313" key="9">
    <source>
        <dbReference type="EMBL" id="RSU09733.1"/>
    </source>
</evidence>
<dbReference type="EMBL" id="NGKB01000022">
    <property type="protein sequence ID" value="RSU09733.1"/>
    <property type="molecule type" value="Genomic_DNA"/>
</dbReference>
<dbReference type="CDD" id="cd00751">
    <property type="entry name" value="thiolase"/>
    <property type="match status" value="1"/>
</dbReference>
<keyword evidence="10" id="KW-1185">Reference proteome</keyword>
<dbReference type="PANTHER" id="PTHR43853:SF21">
    <property type="entry name" value="STEROID 3-KETOACYL-COA THIOLASE"/>
    <property type="match status" value="1"/>
</dbReference>
<dbReference type="PIRSF" id="PIRSF000429">
    <property type="entry name" value="Ac-CoA_Ac_transf"/>
    <property type="match status" value="1"/>
</dbReference>
<dbReference type="Proteomes" id="UP000288028">
    <property type="component" value="Unassembled WGS sequence"/>
</dbReference>
<feature type="active site" description="Proton acceptor" evidence="5">
    <location>
        <position position="377"/>
    </location>
</feature>
<evidence type="ECO:0000313" key="10">
    <source>
        <dbReference type="Proteomes" id="UP000288028"/>
    </source>
</evidence>
<evidence type="ECO:0000256" key="4">
    <source>
        <dbReference type="ARBA" id="ARBA00023315"/>
    </source>
</evidence>
<protein>
    <submittedName>
        <fullName evidence="9">Acetyl-CoA acetyltransferase</fullName>
    </submittedName>
</protein>
<dbReference type="Pfam" id="PF00108">
    <property type="entry name" value="Thiolase_N"/>
    <property type="match status" value="1"/>
</dbReference>
<evidence type="ECO:0000256" key="1">
    <source>
        <dbReference type="ARBA" id="ARBA00005189"/>
    </source>
</evidence>
<dbReference type="Pfam" id="PF02803">
    <property type="entry name" value="Thiolase_C"/>
    <property type="match status" value="1"/>
</dbReference>
<dbReference type="RefSeq" id="WP_126796453.1">
    <property type="nucleotide sequence ID" value="NZ_CP060720.1"/>
</dbReference>
<feature type="domain" description="Thiolase N-terminal" evidence="7">
    <location>
        <begin position="5"/>
        <end position="260"/>
    </location>
</feature>
<dbReference type="PANTHER" id="PTHR43853">
    <property type="entry name" value="3-KETOACYL-COA THIOLASE, PEROXISOMAL"/>
    <property type="match status" value="1"/>
</dbReference>
<evidence type="ECO:0000259" key="8">
    <source>
        <dbReference type="Pfam" id="PF02803"/>
    </source>
</evidence>
<feature type="active site" description="Proton acceptor" evidence="5">
    <location>
        <position position="347"/>
    </location>
</feature>
<dbReference type="SUPFAM" id="SSF53901">
    <property type="entry name" value="Thiolase-like"/>
    <property type="match status" value="2"/>
</dbReference>
<feature type="active site" description="Acyl-thioester intermediate" evidence="5">
    <location>
        <position position="91"/>
    </location>
</feature>
<dbReference type="InterPro" id="IPR016039">
    <property type="entry name" value="Thiolase-like"/>
</dbReference>
<dbReference type="GO" id="GO:0006635">
    <property type="term" value="P:fatty acid beta-oxidation"/>
    <property type="evidence" value="ECO:0007669"/>
    <property type="project" value="TreeGrafter"/>
</dbReference>
<dbReference type="InterPro" id="IPR020615">
    <property type="entry name" value="Thiolase_acyl_enz_int_AS"/>
</dbReference>
<organism evidence="9 10">
    <name type="scientific">Vagococcus carniphilus</name>
    <dbReference type="NCBI Taxonomy" id="218144"/>
    <lineage>
        <taxon>Bacteria</taxon>
        <taxon>Bacillati</taxon>
        <taxon>Bacillota</taxon>
        <taxon>Bacilli</taxon>
        <taxon>Lactobacillales</taxon>
        <taxon>Enterococcaceae</taxon>
        <taxon>Vagococcus</taxon>
    </lineage>
</organism>
<dbReference type="Gene3D" id="3.40.47.10">
    <property type="match status" value="2"/>
</dbReference>
<dbReference type="InterPro" id="IPR050215">
    <property type="entry name" value="Thiolase-like_sf_Thiolase"/>
</dbReference>
<keyword evidence="4 6" id="KW-0012">Acyltransferase</keyword>
<evidence type="ECO:0000256" key="2">
    <source>
        <dbReference type="ARBA" id="ARBA00010982"/>
    </source>
</evidence>
<dbReference type="GO" id="GO:0010124">
    <property type="term" value="P:phenylacetate catabolic process"/>
    <property type="evidence" value="ECO:0007669"/>
    <property type="project" value="TreeGrafter"/>
</dbReference>
<comment type="similarity">
    <text evidence="2 6">Belongs to the thiolase-like superfamily. Thiolase family.</text>
</comment>